<feature type="transmembrane region" description="Helical" evidence="2">
    <location>
        <begin position="110"/>
        <end position="130"/>
    </location>
</feature>
<feature type="transmembrane region" description="Helical" evidence="2">
    <location>
        <begin position="399"/>
        <end position="418"/>
    </location>
</feature>
<dbReference type="AlphaFoldDB" id="A0A8J3BYF7"/>
<dbReference type="Pfam" id="PF19877">
    <property type="entry name" value="DUF6350"/>
    <property type="match status" value="1"/>
</dbReference>
<keyword evidence="4" id="KW-1185">Reference proteome</keyword>
<feature type="transmembrane region" description="Helical" evidence="2">
    <location>
        <begin position="78"/>
        <end position="103"/>
    </location>
</feature>
<reference evidence="3" key="1">
    <citation type="journal article" date="2014" name="Int. J. Syst. Evol. Microbiol.">
        <title>Complete genome sequence of Corynebacterium casei LMG S-19264T (=DSM 44701T), isolated from a smear-ripened cheese.</title>
        <authorList>
            <consortium name="US DOE Joint Genome Institute (JGI-PGF)"/>
            <person name="Walter F."/>
            <person name="Albersmeier A."/>
            <person name="Kalinowski J."/>
            <person name="Ruckert C."/>
        </authorList>
    </citation>
    <scope>NUCLEOTIDE SEQUENCE</scope>
    <source>
        <strain evidence="3">CGMCC 4.7299</strain>
    </source>
</reference>
<evidence type="ECO:0000313" key="3">
    <source>
        <dbReference type="EMBL" id="GGK92104.1"/>
    </source>
</evidence>
<gene>
    <name evidence="3" type="ORF">GCM10012284_27460</name>
</gene>
<evidence type="ECO:0000256" key="2">
    <source>
        <dbReference type="SAM" id="Phobius"/>
    </source>
</evidence>
<organism evidence="3 4">
    <name type="scientific">Mangrovihabitans endophyticus</name>
    <dbReference type="NCBI Taxonomy" id="1751298"/>
    <lineage>
        <taxon>Bacteria</taxon>
        <taxon>Bacillati</taxon>
        <taxon>Actinomycetota</taxon>
        <taxon>Actinomycetes</taxon>
        <taxon>Micromonosporales</taxon>
        <taxon>Micromonosporaceae</taxon>
        <taxon>Mangrovihabitans</taxon>
    </lineage>
</organism>
<dbReference type="EMBL" id="BMMX01000010">
    <property type="protein sequence ID" value="GGK92104.1"/>
    <property type="molecule type" value="Genomic_DNA"/>
</dbReference>
<name>A0A8J3BYF7_9ACTN</name>
<comment type="caution">
    <text evidence="3">The sequence shown here is derived from an EMBL/GenBank/DDBJ whole genome shotgun (WGS) entry which is preliminary data.</text>
</comment>
<feature type="transmembrane region" description="Helical" evidence="2">
    <location>
        <begin position="350"/>
        <end position="373"/>
    </location>
</feature>
<dbReference type="InterPro" id="IPR045931">
    <property type="entry name" value="DUF6350"/>
</dbReference>
<feature type="region of interest" description="Disordered" evidence="1">
    <location>
        <begin position="1"/>
        <end position="75"/>
    </location>
</feature>
<evidence type="ECO:0000256" key="1">
    <source>
        <dbReference type="SAM" id="MobiDB-lite"/>
    </source>
</evidence>
<dbReference type="Proteomes" id="UP000656042">
    <property type="component" value="Unassembled WGS sequence"/>
</dbReference>
<proteinExistence type="predicted"/>
<accession>A0A8J3BYF7</accession>
<keyword evidence="2" id="KW-0812">Transmembrane</keyword>
<keyword evidence="2" id="KW-0472">Membrane</keyword>
<dbReference type="RefSeq" id="WP_189079578.1">
    <property type="nucleotide sequence ID" value="NZ_BMMX01000010.1"/>
</dbReference>
<evidence type="ECO:0000313" key="4">
    <source>
        <dbReference type="Proteomes" id="UP000656042"/>
    </source>
</evidence>
<reference evidence="3" key="2">
    <citation type="submission" date="2020-09" db="EMBL/GenBank/DDBJ databases">
        <authorList>
            <person name="Sun Q."/>
            <person name="Zhou Y."/>
        </authorList>
    </citation>
    <scope>NUCLEOTIDE SEQUENCE</scope>
    <source>
        <strain evidence="3">CGMCC 4.7299</strain>
    </source>
</reference>
<feature type="transmembrane region" description="Helical" evidence="2">
    <location>
        <begin position="136"/>
        <end position="154"/>
    </location>
</feature>
<feature type="compositionally biased region" description="Basic and acidic residues" evidence="1">
    <location>
        <begin position="23"/>
        <end position="45"/>
    </location>
</feature>
<feature type="transmembrane region" description="Helical" evidence="2">
    <location>
        <begin position="248"/>
        <end position="272"/>
    </location>
</feature>
<keyword evidence="2" id="KW-1133">Transmembrane helix</keyword>
<sequence>MPTTPDGPDGSDDPDEVSGAADVADRETVPVDVSGRETRRVDVRGHPTVRVDTGPGNRATVKLPSPRRPPGHGGRAPLAVATGVATVWAALLTYVPVAAVIGLARTFEGAGGLGGAAGAGLAGWLLGHGVPLGTTIGSFGLTPLLLTLVAVWRLNRAGLHVSRAIGGRARPAMRTALTVAGSVGLAYAVLGLLAAVLVDRPGLEVSVLRAAVDFFGIGACGALVGAVRHTGALRVVARRIPPVLRHGLRTGVVGALLIAAAGAAFAGLAVAVGGAQAADIIAAYRTGVTGQAGITLVSLAYGGNAAVWAAAYLLGPGFLLGADTAVRVTEVTVGPLPTLPLLAGLPDGPMGATGALLLSVPVLAGMSAGVMLTRRLTRPRPPRPGEPAAPPPAPGWGRLCGASLIAGPVAGLVLGALAHLSAGPLGDGRLARIGPVAWQVTLVATIVVAVSAMLGALAARTFARPRRA</sequence>
<feature type="transmembrane region" description="Helical" evidence="2">
    <location>
        <begin position="175"/>
        <end position="198"/>
    </location>
</feature>
<protein>
    <submittedName>
        <fullName evidence="3">Uncharacterized protein</fullName>
    </submittedName>
</protein>
<feature type="transmembrane region" description="Helical" evidence="2">
    <location>
        <begin position="438"/>
        <end position="459"/>
    </location>
</feature>